<dbReference type="InterPro" id="IPR010323">
    <property type="entry name" value="DUF924"/>
</dbReference>
<evidence type="ECO:0000313" key="2">
    <source>
        <dbReference type="Proteomes" id="UP001239782"/>
    </source>
</evidence>
<dbReference type="SUPFAM" id="SSF48452">
    <property type="entry name" value="TPR-like"/>
    <property type="match status" value="1"/>
</dbReference>
<dbReference type="Gene3D" id="1.20.58.320">
    <property type="entry name" value="TPR-like"/>
    <property type="match status" value="1"/>
</dbReference>
<evidence type="ECO:0000313" key="1">
    <source>
        <dbReference type="EMBL" id="WMS88999.1"/>
    </source>
</evidence>
<name>A0AA51RWW5_9GAMM</name>
<reference evidence="1 2" key="1">
    <citation type="submission" date="2023-08" db="EMBL/GenBank/DDBJ databases">
        <title>Pleionea litopenaei sp. nov., isolated from stomach of juvenile Litopenaeus vannamei.</title>
        <authorList>
            <person name="Rho A.M."/>
            <person name="Hwang C.Y."/>
        </authorList>
    </citation>
    <scope>NUCLEOTIDE SEQUENCE [LARGE SCALE GENOMIC DNA]</scope>
    <source>
        <strain evidence="1 2">HL-JVS1</strain>
    </source>
</reference>
<dbReference type="KEGG" id="plei:Q9312_08805"/>
<dbReference type="Proteomes" id="UP001239782">
    <property type="component" value="Chromosome"/>
</dbReference>
<proteinExistence type="predicted"/>
<sequence>MEYQRVISFWFEQSEAKDWFQKNSQYDQKIIELFSDVHRAASMGELVDWRNSALGALAEIIVLDQFSRNMFRDQARAFAYDGMALILSQEAIAQNKHAGLSATRKAFLYMPFMHSESKAIHQRAVELFSEPGLENNLDFELKHKKIIDRFGRYPHRNKLLNRTSTAEEIDFLKQPGSSF</sequence>
<dbReference type="Pfam" id="PF06041">
    <property type="entry name" value="DUF924"/>
    <property type="match status" value="1"/>
</dbReference>
<dbReference type="InterPro" id="IPR011990">
    <property type="entry name" value="TPR-like_helical_dom_sf"/>
</dbReference>
<keyword evidence="2" id="KW-1185">Reference proteome</keyword>
<protein>
    <submittedName>
        <fullName evidence="1">DUF924 family protein</fullName>
    </submittedName>
</protein>
<accession>A0AA51RWW5</accession>
<dbReference type="EMBL" id="CP133548">
    <property type="protein sequence ID" value="WMS88999.1"/>
    <property type="molecule type" value="Genomic_DNA"/>
</dbReference>
<dbReference type="AlphaFoldDB" id="A0AA51RWW5"/>
<gene>
    <name evidence="1" type="ORF">Q9312_08805</name>
</gene>
<dbReference type="RefSeq" id="WP_309204231.1">
    <property type="nucleotide sequence ID" value="NZ_CP133548.1"/>
</dbReference>
<organism evidence="1 2">
    <name type="scientific">Pleionea litopenaei</name>
    <dbReference type="NCBI Taxonomy" id="3070815"/>
    <lineage>
        <taxon>Bacteria</taxon>
        <taxon>Pseudomonadati</taxon>
        <taxon>Pseudomonadota</taxon>
        <taxon>Gammaproteobacteria</taxon>
        <taxon>Oceanospirillales</taxon>
        <taxon>Pleioneaceae</taxon>
        <taxon>Pleionea</taxon>
    </lineage>
</organism>
<dbReference type="Gene3D" id="1.25.40.10">
    <property type="entry name" value="Tetratricopeptide repeat domain"/>
    <property type="match status" value="1"/>
</dbReference>